<feature type="transmembrane region" description="Helical" evidence="2">
    <location>
        <begin position="57"/>
        <end position="78"/>
    </location>
</feature>
<protein>
    <recommendedName>
        <fullName evidence="5">Small basic protein</fullName>
    </recommendedName>
</protein>
<accession>F7NMZ7</accession>
<keyword evidence="2" id="KW-1133">Transmembrane helix</keyword>
<dbReference type="RefSeq" id="WP_004098194.1">
    <property type="nucleotide sequence ID" value="NZ_AFGF01000197.1"/>
</dbReference>
<dbReference type="InterPro" id="IPR009709">
    <property type="entry name" value="DUF1290"/>
</dbReference>
<proteinExistence type="inferred from homology"/>
<reference evidence="3 4" key="1">
    <citation type="journal article" date="2011" name="EMBO J.">
        <title>Structural diversity of bacterial flagellar motors.</title>
        <authorList>
            <person name="Chen S."/>
            <person name="Beeby M."/>
            <person name="Murphy G.E."/>
            <person name="Leadbetter J.R."/>
            <person name="Hendrixson D.R."/>
            <person name="Briegel A."/>
            <person name="Li Z."/>
            <person name="Shi J."/>
            <person name="Tocheva E.I."/>
            <person name="Muller A."/>
            <person name="Dobro M.J."/>
            <person name="Jensen G.J."/>
        </authorList>
    </citation>
    <scope>NUCLEOTIDE SEQUENCE [LARGE SCALE GENOMIC DNA]</scope>
    <source>
        <strain evidence="3 4">DSM 6540</strain>
    </source>
</reference>
<dbReference type="EMBL" id="AFGF01000197">
    <property type="protein sequence ID" value="EGO62575.1"/>
    <property type="molecule type" value="Genomic_DNA"/>
</dbReference>
<comment type="similarity">
    <text evidence="1">Belongs to the sbp family.</text>
</comment>
<evidence type="ECO:0000256" key="1">
    <source>
        <dbReference type="PIRNR" id="PIRNR018579"/>
    </source>
</evidence>
<gene>
    <name evidence="3" type="ORF">ALO_17401</name>
</gene>
<dbReference type="PIRSF" id="PIRSF018579">
    <property type="entry name" value="Sbp"/>
    <property type="match status" value="1"/>
</dbReference>
<dbReference type="STRING" id="1009370.ALO_17401"/>
<evidence type="ECO:0000313" key="4">
    <source>
        <dbReference type="Proteomes" id="UP000003240"/>
    </source>
</evidence>
<feature type="transmembrane region" description="Helical" evidence="2">
    <location>
        <begin position="84"/>
        <end position="103"/>
    </location>
</feature>
<keyword evidence="1 2" id="KW-0472">Membrane</keyword>
<dbReference type="AlphaFoldDB" id="F7NMZ7"/>
<feature type="transmembrane region" description="Helical" evidence="2">
    <location>
        <begin position="30"/>
        <end position="50"/>
    </location>
</feature>
<keyword evidence="1 2" id="KW-0812">Transmembrane</keyword>
<dbReference type="eggNOG" id="COG3856">
    <property type="taxonomic scope" value="Bacteria"/>
</dbReference>
<name>F7NMZ7_9FIRM</name>
<keyword evidence="4" id="KW-1185">Reference proteome</keyword>
<dbReference type="Pfam" id="PF06947">
    <property type="entry name" value="DUF1290"/>
    <property type="match status" value="1"/>
</dbReference>
<comment type="subcellular location">
    <subcellularLocation>
        <location evidence="1">Cell membrane</location>
        <topology evidence="1">Multi-pass membrane protein</topology>
    </subcellularLocation>
</comment>
<dbReference type="Proteomes" id="UP000003240">
    <property type="component" value="Unassembled WGS sequence"/>
</dbReference>
<evidence type="ECO:0008006" key="5">
    <source>
        <dbReference type="Google" id="ProtNLM"/>
    </source>
</evidence>
<evidence type="ECO:0000256" key="2">
    <source>
        <dbReference type="SAM" id="Phobius"/>
    </source>
</evidence>
<dbReference type="GO" id="GO:0005886">
    <property type="term" value="C:plasma membrane"/>
    <property type="evidence" value="ECO:0007669"/>
    <property type="project" value="UniProtKB-SubCell"/>
</dbReference>
<organism evidence="3 4">
    <name type="scientific">Acetonema longum DSM 6540</name>
    <dbReference type="NCBI Taxonomy" id="1009370"/>
    <lineage>
        <taxon>Bacteria</taxon>
        <taxon>Bacillati</taxon>
        <taxon>Bacillota</taxon>
        <taxon>Negativicutes</taxon>
        <taxon>Acetonemataceae</taxon>
        <taxon>Acetonema</taxon>
    </lineage>
</organism>
<sequence>MLLLAIIGIIIGILIGTVFPINIPAEYAKFMSVALLASLDSVFGGLRAGIYESFDNTIFISGFFTNALLAAGLVYMGERLGIDLYYVASLAFGLRIFQNLAIIRRYFLKK</sequence>
<evidence type="ECO:0000313" key="3">
    <source>
        <dbReference type="EMBL" id="EGO62575.1"/>
    </source>
</evidence>
<keyword evidence="1" id="KW-1003">Cell membrane</keyword>
<comment type="caution">
    <text evidence="3">The sequence shown here is derived from an EMBL/GenBank/DDBJ whole genome shotgun (WGS) entry which is preliminary data.</text>
</comment>